<dbReference type="HAMAP" id="MF_00039">
    <property type="entry name" value="Adenylate_kinase_AK6"/>
    <property type="match status" value="1"/>
</dbReference>
<dbReference type="PANTHER" id="PTHR12595">
    <property type="entry name" value="POS9-ACTIVATING FACTOR FAP7-RELATED"/>
    <property type="match status" value="1"/>
</dbReference>
<comment type="function">
    <text evidence="7">Broad-specificity nucleoside monophosphate (NMP) kinase that catalyzes the reversible transfer of the terminal phosphate group between nucleoside triphosphates and monophosphates. Has also ATPase activity. Involved in the late cytoplasmic maturation steps of the 40S ribosomal particles, specifically 18S rRNA maturation. While NMP activity is not required for ribosome maturation, ATPase activity is. Associates transiently with small ribosomal subunit protein uS11. ATP hydrolysis breaks the interaction with uS11. May temporarily remove uS11 from the ribosome to enable a conformational change of the ribosomal RNA that is needed for the final maturation step of the small ribosomal subunit. Its NMP activity may have a role in nuclear energy homeostasis.</text>
</comment>
<feature type="binding site" evidence="7">
    <location>
        <position position="21"/>
    </location>
    <ligand>
        <name>ATP</name>
        <dbReference type="ChEBI" id="CHEBI:30616"/>
    </ligand>
</feature>
<dbReference type="VEuPathDB" id="PiroplasmaDB:TA11865"/>
<evidence type="ECO:0000256" key="1">
    <source>
        <dbReference type="ARBA" id="ARBA00022517"/>
    </source>
</evidence>
<feature type="binding site" evidence="7">
    <location>
        <position position="20"/>
    </location>
    <ligand>
        <name>ATP</name>
        <dbReference type="ChEBI" id="CHEBI:30616"/>
    </ligand>
</feature>
<dbReference type="GO" id="GO:0042274">
    <property type="term" value="P:ribosomal small subunit biogenesis"/>
    <property type="evidence" value="ECO:0007669"/>
    <property type="project" value="UniProtKB-UniRule"/>
</dbReference>
<dbReference type="SUPFAM" id="SSF52540">
    <property type="entry name" value="P-loop containing nucleoside triphosphate hydrolases"/>
    <property type="match status" value="1"/>
</dbReference>
<proteinExistence type="inferred from homology"/>
<keyword evidence="5 7" id="KW-0418">Kinase</keyword>
<evidence type="ECO:0000256" key="2">
    <source>
        <dbReference type="ARBA" id="ARBA00022552"/>
    </source>
</evidence>
<evidence type="ECO:0000256" key="6">
    <source>
        <dbReference type="ARBA" id="ARBA00022840"/>
    </source>
</evidence>
<keyword evidence="3 7" id="KW-0808">Transferase</keyword>
<dbReference type="InterPro" id="IPR027417">
    <property type="entry name" value="P-loop_NTPase"/>
</dbReference>
<dbReference type="GO" id="GO:0006364">
    <property type="term" value="P:rRNA processing"/>
    <property type="evidence" value="ECO:0007669"/>
    <property type="project" value="UniProtKB-KW"/>
</dbReference>
<comment type="catalytic activity">
    <reaction evidence="7">
        <text>AMP + ATP = 2 ADP</text>
        <dbReference type="Rhea" id="RHEA:12973"/>
        <dbReference type="ChEBI" id="CHEBI:30616"/>
        <dbReference type="ChEBI" id="CHEBI:456215"/>
        <dbReference type="ChEBI" id="CHEBI:456216"/>
        <dbReference type="EC" id="2.7.4.3"/>
    </reaction>
</comment>
<dbReference type="AlphaFoldDB" id="A0A3B0MX92"/>
<evidence type="ECO:0000313" key="8">
    <source>
        <dbReference type="EMBL" id="SVP91870.1"/>
    </source>
</evidence>
<dbReference type="Gene3D" id="3.40.50.300">
    <property type="entry name" value="P-loop containing nucleotide triphosphate hydrolases"/>
    <property type="match status" value="1"/>
</dbReference>
<keyword evidence="1 7" id="KW-0690">Ribosome biogenesis</keyword>
<dbReference type="EMBL" id="UIVT01000002">
    <property type="protein sequence ID" value="SVP91870.1"/>
    <property type="molecule type" value="Genomic_DNA"/>
</dbReference>
<evidence type="ECO:0000256" key="5">
    <source>
        <dbReference type="ARBA" id="ARBA00022777"/>
    </source>
</evidence>
<keyword evidence="4 7" id="KW-0547">Nucleotide-binding</keyword>
<organism evidence="9">
    <name type="scientific">Theileria annulata</name>
    <dbReference type="NCBI Taxonomy" id="5874"/>
    <lineage>
        <taxon>Eukaryota</taxon>
        <taxon>Sar</taxon>
        <taxon>Alveolata</taxon>
        <taxon>Apicomplexa</taxon>
        <taxon>Aconoidasida</taxon>
        <taxon>Piroplasmida</taxon>
        <taxon>Theileriidae</taxon>
        <taxon>Theileria</taxon>
    </lineage>
</organism>
<keyword evidence="2 7" id="KW-0698">rRNA processing</keyword>
<dbReference type="EC" id="2.7.4.3" evidence="7"/>
<dbReference type="Pfam" id="PF13238">
    <property type="entry name" value="AAA_18"/>
    <property type="match status" value="1"/>
</dbReference>
<accession>A0A3B0MX92</accession>
<feature type="binding site" evidence="7">
    <location>
        <position position="22"/>
    </location>
    <ligand>
        <name>ATP</name>
        <dbReference type="ChEBI" id="CHEBI:30616"/>
    </ligand>
</feature>
<dbReference type="GO" id="GO:0005524">
    <property type="term" value="F:ATP binding"/>
    <property type="evidence" value="ECO:0007669"/>
    <property type="project" value="UniProtKB-KW"/>
</dbReference>
<feature type="binding site" evidence="7">
    <location>
        <position position="18"/>
    </location>
    <ligand>
        <name>ATP</name>
        <dbReference type="ChEBI" id="CHEBI:30616"/>
    </ligand>
</feature>
<feature type="binding site" evidence="7">
    <location>
        <position position="127"/>
    </location>
    <ligand>
        <name>ATP</name>
        <dbReference type="ChEBI" id="CHEBI:30616"/>
    </ligand>
</feature>
<dbReference type="GO" id="GO:0004017">
    <property type="term" value="F:AMP kinase activity"/>
    <property type="evidence" value="ECO:0007669"/>
    <property type="project" value="UniProtKB-UniRule"/>
</dbReference>
<gene>
    <name evidence="8" type="ORF">TAT_000197300</name>
    <name evidence="9" type="ORF">TAV_000197600</name>
</gene>
<name>A0A3B0MX92_THEAN</name>
<dbReference type="InterPro" id="IPR020618">
    <property type="entry name" value="Adenyl_kinase_AK6"/>
</dbReference>
<dbReference type="GO" id="GO:0016887">
    <property type="term" value="F:ATP hydrolysis activity"/>
    <property type="evidence" value="ECO:0007669"/>
    <property type="project" value="UniProtKB-UniRule"/>
</dbReference>
<reference evidence="9" key="1">
    <citation type="submission" date="2018-07" db="EMBL/GenBank/DDBJ databases">
        <authorList>
            <person name="Quirk P.G."/>
            <person name="Krulwich T.A."/>
        </authorList>
    </citation>
    <scope>NUCLEOTIDE SEQUENCE</scope>
    <source>
        <strain evidence="9">Anand</strain>
    </source>
</reference>
<comment type="catalytic activity">
    <reaction evidence="7">
        <text>ATP + H2O = ADP + phosphate + H(+)</text>
        <dbReference type="Rhea" id="RHEA:13065"/>
        <dbReference type="ChEBI" id="CHEBI:15377"/>
        <dbReference type="ChEBI" id="CHEBI:15378"/>
        <dbReference type="ChEBI" id="CHEBI:30616"/>
        <dbReference type="ChEBI" id="CHEBI:43474"/>
        <dbReference type="ChEBI" id="CHEBI:456216"/>
    </reaction>
</comment>
<sequence>MVMEVRRIPNVLVVGTPGCGKSTLCTSVLKRLSDLASSKSLNGFSVTHLNIANLIKEKNLYYEWDDEMDCSVYDEELLAEELSSYDFSKGGFLVEFHSVEFFEKSQFDCVYVLLTEIEILARRLEARDYTESKVKQNLQCEIFQTCLYDAYEVFGRSKVKSLNSNTEQDLENNTELLFNYLTNSS</sequence>
<feature type="region of interest" description="NMPbind" evidence="7">
    <location>
        <begin position="50"/>
        <end position="73"/>
    </location>
</feature>
<evidence type="ECO:0000256" key="7">
    <source>
        <dbReference type="HAMAP-Rule" id="MF_03173"/>
    </source>
</evidence>
<protein>
    <recommendedName>
        <fullName evidence="7">Adenylate kinase isoenzyme 6 homolog</fullName>
        <shortName evidence="7">AK6</shortName>
        <ecNumber evidence="7">2.7.4.3</ecNumber>
    </recommendedName>
    <alternativeName>
        <fullName evidence="7">Dual activity adenylate kinase/ATPase</fullName>
        <shortName evidence="7">AK/ATPase</shortName>
    </alternativeName>
</protein>
<keyword evidence="7" id="KW-0963">Cytoplasm</keyword>
<keyword evidence="7" id="KW-0539">Nucleus</keyword>
<dbReference type="PANTHER" id="PTHR12595:SF0">
    <property type="entry name" value="ADENYLATE KINASE ISOENZYME 6"/>
    <property type="match status" value="1"/>
</dbReference>
<evidence type="ECO:0000313" key="9">
    <source>
        <dbReference type="EMBL" id="SVP92140.1"/>
    </source>
</evidence>
<dbReference type="GO" id="GO:0005634">
    <property type="term" value="C:nucleus"/>
    <property type="evidence" value="ECO:0007669"/>
    <property type="project" value="UniProtKB-SubCell"/>
</dbReference>
<dbReference type="GO" id="GO:0005737">
    <property type="term" value="C:cytoplasm"/>
    <property type="evidence" value="ECO:0007669"/>
    <property type="project" value="UniProtKB-SubCell"/>
</dbReference>
<comment type="subcellular location">
    <subcellularLocation>
        <location evidence="7">Cytoplasm</location>
    </subcellularLocation>
    <subcellularLocation>
        <location evidence="7">Nucleus</location>
    </subcellularLocation>
</comment>
<feature type="region of interest" description="LID" evidence="7">
    <location>
        <begin position="126"/>
        <end position="136"/>
    </location>
</feature>
<comment type="similarity">
    <text evidence="7">Belongs to the adenylate kinase family. AK6 subfamily.</text>
</comment>
<comment type="caution">
    <text evidence="7">Lacks conserved residue(s) required for the propagation of feature annotation.</text>
</comment>
<evidence type="ECO:0000256" key="3">
    <source>
        <dbReference type="ARBA" id="ARBA00022679"/>
    </source>
</evidence>
<feature type="binding site" evidence="7">
    <location>
        <position position="23"/>
    </location>
    <ligand>
        <name>ATP</name>
        <dbReference type="ChEBI" id="CHEBI:30616"/>
    </ligand>
</feature>
<evidence type="ECO:0000256" key="4">
    <source>
        <dbReference type="ARBA" id="ARBA00022741"/>
    </source>
</evidence>
<dbReference type="EMBL" id="UIVS01000002">
    <property type="protein sequence ID" value="SVP92140.1"/>
    <property type="molecule type" value="Genomic_DNA"/>
</dbReference>
<keyword evidence="6 7" id="KW-0067">ATP-binding</keyword>
<comment type="subunit">
    <text evidence="7">Interacts with small ribosomal subunit protein uS11. Not a structural component of 43S pre-ribosomes, but transiently interacts with them by binding to uS11.</text>
</comment>